<dbReference type="PANTHER" id="PTHR43441">
    <property type="entry name" value="RIBOSOMAL-PROTEIN-SERINE ACETYLTRANSFERASE"/>
    <property type="match status" value="1"/>
</dbReference>
<keyword evidence="3" id="KW-1185">Reference proteome</keyword>
<dbReference type="Proteomes" id="UP000319728">
    <property type="component" value="Unassembled WGS sequence"/>
</dbReference>
<dbReference type="SUPFAM" id="SSF55729">
    <property type="entry name" value="Acyl-CoA N-acyltransferases (Nat)"/>
    <property type="match status" value="1"/>
</dbReference>
<evidence type="ECO:0000313" key="3">
    <source>
        <dbReference type="Proteomes" id="UP000319728"/>
    </source>
</evidence>
<organism evidence="2 3">
    <name type="scientific">Micromonospora sagamiensis</name>
    <dbReference type="NCBI Taxonomy" id="47875"/>
    <lineage>
        <taxon>Bacteria</taxon>
        <taxon>Bacillati</taxon>
        <taxon>Actinomycetota</taxon>
        <taxon>Actinomycetes</taxon>
        <taxon>Micromonosporales</taxon>
        <taxon>Micromonosporaceae</taxon>
        <taxon>Micromonospora</taxon>
    </lineage>
</organism>
<dbReference type="EMBL" id="VLLP01000001">
    <property type="protein sequence ID" value="TWJ30169.1"/>
    <property type="molecule type" value="Genomic_DNA"/>
</dbReference>
<feature type="domain" description="N-acetyltransferase" evidence="1">
    <location>
        <begin position="80"/>
        <end position="244"/>
    </location>
</feature>
<comment type="caution">
    <text evidence="2">The sequence shown here is derived from an EMBL/GenBank/DDBJ whole genome shotgun (WGS) entry which is preliminary data.</text>
</comment>
<dbReference type="GO" id="GO:0008999">
    <property type="term" value="F:protein-N-terminal-alanine acetyltransferase activity"/>
    <property type="evidence" value="ECO:0007669"/>
    <property type="project" value="TreeGrafter"/>
</dbReference>
<evidence type="ECO:0000313" key="2">
    <source>
        <dbReference type="EMBL" id="TWJ30169.1"/>
    </source>
</evidence>
<dbReference type="InterPro" id="IPR000182">
    <property type="entry name" value="GNAT_dom"/>
</dbReference>
<dbReference type="CDD" id="cd04301">
    <property type="entry name" value="NAT_SF"/>
    <property type="match status" value="1"/>
</dbReference>
<reference evidence="2 3" key="1">
    <citation type="submission" date="2019-07" db="EMBL/GenBank/DDBJ databases">
        <title>R&amp;d 2014.</title>
        <authorList>
            <person name="Klenk H.-P."/>
        </authorList>
    </citation>
    <scope>NUCLEOTIDE SEQUENCE [LARGE SCALE GENOMIC DNA]</scope>
    <source>
        <strain evidence="2 3">DSM 43912</strain>
    </source>
</reference>
<dbReference type="Pfam" id="PF13302">
    <property type="entry name" value="Acetyltransf_3"/>
    <property type="match status" value="1"/>
</dbReference>
<dbReference type="AlphaFoldDB" id="A0A562WIP9"/>
<proteinExistence type="predicted"/>
<protein>
    <submittedName>
        <fullName evidence="2">RimJ/RimL family protein N-acetyltransferase</fullName>
    </submittedName>
</protein>
<dbReference type="GO" id="GO:1990189">
    <property type="term" value="F:protein N-terminal-serine acetyltransferase activity"/>
    <property type="evidence" value="ECO:0007669"/>
    <property type="project" value="TreeGrafter"/>
</dbReference>
<gene>
    <name evidence="2" type="ORF">JD81_03706</name>
</gene>
<sequence length="245" mass="26690">MDEYRQAGAHVFLRERPEMTPSFPLGDGPGSSGFHVSAAQPPLMDRLSGGMVARKSRTWDRRGVQDSRPVEHVELNTPELLLRPWREEDAADVLAALRDPETAQWNPSAPGLDLAGAQAWIRARADWSAGTHASFAVTDPATGVLTGSVSLHRIHGDEGSIGYWTVPSARGRGVATAAVRLVTGWAFGSLGLHRIELCHAVANVASCRVADRAGYPWEGTLRESHRYGDGRRHDEHLHARLATDE</sequence>
<dbReference type="InterPro" id="IPR016181">
    <property type="entry name" value="Acyl_CoA_acyltransferase"/>
</dbReference>
<name>A0A562WIP9_9ACTN</name>
<dbReference type="GO" id="GO:0005737">
    <property type="term" value="C:cytoplasm"/>
    <property type="evidence" value="ECO:0007669"/>
    <property type="project" value="TreeGrafter"/>
</dbReference>
<dbReference type="Gene3D" id="3.40.630.30">
    <property type="match status" value="1"/>
</dbReference>
<accession>A0A562WIP9</accession>
<evidence type="ECO:0000259" key="1">
    <source>
        <dbReference type="PROSITE" id="PS51186"/>
    </source>
</evidence>
<dbReference type="InterPro" id="IPR051908">
    <property type="entry name" value="Ribosomal_N-acetyltransferase"/>
</dbReference>
<dbReference type="PANTHER" id="PTHR43441:SF10">
    <property type="entry name" value="ACETYLTRANSFERASE"/>
    <property type="match status" value="1"/>
</dbReference>
<keyword evidence="2" id="KW-0808">Transferase</keyword>
<dbReference type="PROSITE" id="PS51186">
    <property type="entry name" value="GNAT"/>
    <property type="match status" value="1"/>
</dbReference>